<comment type="caution">
    <text evidence="2">The sequence shown here is derived from an EMBL/GenBank/DDBJ whole genome shotgun (WGS) entry which is preliminary data.</text>
</comment>
<feature type="region of interest" description="Disordered" evidence="1">
    <location>
        <begin position="1"/>
        <end position="155"/>
    </location>
</feature>
<evidence type="ECO:0000313" key="2">
    <source>
        <dbReference type="EMBL" id="TNN25854.1"/>
    </source>
</evidence>
<accession>A0A4Z2EBD4</accession>
<organism evidence="2 3">
    <name type="scientific">Liparis tanakae</name>
    <name type="common">Tanaka's snailfish</name>
    <dbReference type="NCBI Taxonomy" id="230148"/>
    <lineage>
        <taxon>Eukaryota</taxon>
        <taxon>Metazoa</taxon>
        <taxon>Chordata</taxon>
        <taxon>Craniata</taxon>
        <taxon>Vertebrata</taxon>
        <taxon>Euteleostomi</taxon>
        <taxon>Actinopterygii</taxon>
        <taxon>Neopterygii</taxon>
        <taxon>Teleostei</taxon>
        <taxon>Neoteleostei</taxon>
        <taxon>Acanthomorphata</taxon>
        <taxon>Eupercaria</taxon>
        <taxon>Perciformes</taxon>
        <taxon>Cottioidei</taxon>
        <taxon>Cottales</taxon>
        <taxon>Liparidae</taxon>
        <taxon>Liparis</taxon>
    </lineage>
</organism>
<reference evidence="2 3" key="1">
    <citation type="submission" date="2019-03" db="EMBL/GenBank/DDBJ databases">
        <title>First draft genome of Liparis tanakae, snailfish: a comprehensive survey of snailfish specific genes.</title>
        <authorList>
            <person name="Kim W."/>
            <person name="Song I."/>
            <person name="Jeong J.-H."/>
            <person name="Kim D."/>
            <person name="Kim S."/>
            <person name="Ryu S."/>
            <person name="Song J.Y."/>
            <person name="Lee S.K."/>
        </authorList>
    </citation>
    <scope>NUCLEOTIDE SEQUENCE [LARGE SCALE GENOMIC DNA]</scope>
    <source>
        <tissue evidence="2">Muscle</tissue>
    </source>
</reference>
<feature type="compositionally biased region" description="Pro residues" evidence="1">
    <location>
        <begin position="14"/>
        <end position="64"/>
    </location>
</feature>
<feature type="region of interest" description="Disordered" evidence="1">
    <location>
        <begin position="198"/>
        <end position="309"/>
    </location>
</feature>
<evidence type="ECO:0000256" key="1">
    <source>
        <dbReference type="SAM" id="MobiDB-lite"/>
    </source>
</evidence>
<feature type="compositionally biased region" description="Low complexity" evidence="1">
    <location>
        <begin position="1"/>
        <end position="13"/>
    </location>
</feature>
<dbReference type="EMBL" id="SRLO01011499">
    <property type="protein sequence ID" value="TNN25854.1"/>
    <property type="molecule type" value="Genomic_DNA"/>
</dbReference>
<dbReference type="Proteomes" id="UP000314294">
    <property type="component" value="Unassembled WGS sequence"/>
</dbReference>
<evidence type="ECO:0000313" key="3">
    <source>
        <dbReference type="Proteomes" id="UP000314294"/>
    </source>
</evidence>
<dbReference type="AlphaFoldDB" id="A0A4Z2EBD4"/>
<name>A0A4Z2EBD4_9TELE</name>
<protein>
    <submittedName>
        <fullName evidence="2">Uncharacterized protein</fullName>
    </submittedName>
</protein>
<feature type="compositionally biased region" description="Polar residues" evidence="1">
    <location>
        <begin position="263"/>
        <end position="280"/>
    </location>
</feature>
<sequence length="331" mass="34845">MLTSGRPGPHAGGPAPPEAPPILRPRPGPPEAPPRPPEAPPRPPEAPPRPPEAPPRPPEAPPRPSAHLLLVVGVPLLQEGAPPRRADRGPAAPEALAGDPGARVRRHRREALEEGRGAGGRAPRVEAVQVRDGAEGGGRAAGLDRPRRAEAEPLLAGEALEGGAEPPAQRGAGAGTAAGAIAVVDVVGDGGVHLDRRGARVGRQVTDTSPSRLPDELRVIGGPAADTEEQEEEEEQEEQEEQEEEEEEEGVWPSPTAGWFRSSGITGSSPSAFRSVQSPSAAHRLLRQEDYTDPGAATSQRVTPRGPAPCPGLQRGPHCLRHFFFFFFHYS</sequence>
<feature type="compositionally biased region" description="Acidic residues" evidence="1">
    <location>
        <begin position="226"/>
        <end position="250"/>
    </location>
</feature>
<feature type="compositionally biased region" description="Basic and acidic residues" evidence="1">
    <location>
        <begin position="142"/>
        <end position="151"/>
    </location>
</feature>
<proteinExistence type="predicted"/>
<keyword evidence="3" id="KW-1185">Reference proteome</keyword>
<gene>
    <name evidence="2" type="ORF">EYF80_064016</name>
</gene>